<dbReference type="GO" id="GO:0016209">
    <property type="term" value="F:antioxidant activity"/>
    <property type="evidence" value="ECO:0007669"/>
    <property type="project" value="InterPro"/>
</dbReference>
<dbReference type="Pfam" id="PF00578">
    <property type="entry name" value="AhpC-TSA"/>
    <property type="match status" value="1"/>
</dbReference>
<feature type="chain" id="PRO_5016575809" evidence="1">
    <location>
        <begin position="22"/>
        <end position="168"/>
    </location>
</feature>
<dbReference type="PROSITE" id="PS51352">
    <property type="entry name" value="THIOREDOXIN_2"/>
    <property type="match status" value="1"/>
</dbReference>
<dbReference type="Proteomes" id="UP000253744">
    <property type="component" value="Plasmid pDrdI"/>
</dbReference>
<dbReference type="EMBL" id="CP031163">
    <property type="protein sequence ID" value="AXH00842.1"/>
    <property type="molecule type" value="Genomic_DNA"/>
</dbReference>
<keyword evidence="3" id="KW-0614">Plasmid</keyword>
<dbReference type="InterPro" id="IPR000866">
    <property type="entry name" value="AhpC/TSA"/>
</dbReference>
<geneLocation type="plasmid" evidence="4">
    <name>pdrdi</name>
</geneLocation>
<evidence type="ECO:0000313" key="4">
    <source>
        <dbReference type="Proteomes" id="UP000253744"/>
    </source>
</evidence>
<dbReference type="AlphaFoldDB" id="A0A345IMB9"/>
<dbReference type="Gene3D" id="3.40.30.10">
    <property type="entry name" value="Glutaredoxin"/>
    <property type="match status" value="1"/>
</dbReference>
<keyword evidence="1" id="KW-0732">Signal</keyword>
<dbReference type="KEGG" id="dwu:DVJ83_17120"/>
<name>A0A345IMB9_9DEIO</name>
<protein>
    <submittedName>
        <fullName evidence="3">TlpA family protein disulfide reductase</fullName>
    </submittedName>
</protein>
<organism evidence="3 4">
    <name type="scientific">Deinococcus wulumuqiensis</name>
    <dbReference type="NCBI Taxonomy" id="980427"/>
    <lineage>
        <taxon>Bacteria</taxon>
        <taxon>Thermotogati</taxon>
        <taxon>Deinococcota</taxon>
        <taxon>Deinococci</taxon>
        <taxon>Deinococcales</taxon>
        <taxon>Deinococcaceae</taxon>
        <taxon>Deinococcus</taxon>
    </lineage>
</organism>
<dbReference type="InterPro" id="IPR036249">
    <property type="entry name" value="Thioredoxin-like_sf"/>
</dbReference>
<dbReference type="PANTHER" id="PTHR42852">
    <property type="entry name" value="THIOL:DISULFIDE INTERCHANGE PROTEIN DSBE"/>
    <property type="match status" value="1"/>
</dbReference>
<evidence type="ECO:0000259" key="2">
    <source>
        <dbReference type="PROSITE" id="PS51352"/>
    </source>
</evidence>
<dbReference type="InterPro" id="IPR050553">
    <property type="entry name" value="Thioredoxin_ResA/DsbE_sf"/>
</dbReference>
<dbReference type="CDD" id="cd02966">
    <property type="entry name" value="TlpA_like_family"/>
    <property type="match status" value="1"/>
</dbReference>
<dbReference type="RefSeq" id="WP_114673491.1">
    <property type="nucleotide sequence ID" value="NZ_CP031163.1"/>
</dbReference>
<feature type="signal peptide" evidence="1">
    <location>
        <begin position="1"/>
        <end position="21"/>
    </location>
</feature>
<proteinExistence type="predicted"/>
<accession>A0A345IMB9</accession>
<reference evidence="3 4" key="1">
    <citation type="submission" date="2018-07" db="EMBL/GenBank/DDBJ databases">
        <title>Complete Genome and Methylome Analysis of Deinococcus wulumuqiensis NEB 479.</title>
        <authorList>
            <person name="Fomenkov A."/>
            <person name="Luyten Y."/>
            <person name="Vincze T."/>
            <person name="Anton B.P."/>
            <person name="Clark T."/>
            <person name="Roberts R.J."/>
            <person name="Morgan R.D."/>
        </authorList>
    </citation>
    <scope>NUCLEOTIDE SEQUENCE [LARGE SCALE GENOMIC DNA]</scope>
    <source>
        <strain evidence="3 4">NEB 479</strain>
        <plasmid evidence="4">Plasmid pdrdi</plasmid>
    </source>
</reference>
<gene>
    <name evidence="3" type="ORF">DVJ83_17120</name>
</gene>
<dbReference type="GO" id="GO:0016491">
    <property type="term" value="F:oxidoreductase activity"/>
    <property type="evidence" value="ECO:0007669"/>
    <property type="project" value="InterPro"/>
</dbReference>
<dbReference type="SUPFAM" id="SSF52833">
    <property type="entry name" value="Thioredoxin-like"/>
    <property type="match status" value="1"/>
</dbReference>
<dbReference type="PANTHER" id="PTHR42852:SF13">
    <property type="entry name" value="PROTEIN DIPZ"/>
    <property type="match status" value="1"/>
</dbReference>
<evidence type="ECO:0000256" key="1">
    <source>
        <dbReference type="SAM" id="SignalP"/>
    </source>
</evidence>
<sequence length="168" mass="18084">MTHFFKITVLMALSLLGSAQAQCCAPSPEVRATSAAPNTAGALNTRVQLTYGKTLTLNAYRGQPLVLAVFSTTCPSCITELKVLAQAQRAGVKVLLVSSQDTLPELTRFMQKQRLPFPVGRVPPEFVAGLNILMYPTVLVLDASGRVQERVQGALSAARLRTMLQAAR</sequence>
<dbReference type="InterPro" id="IPR013766">
    <property type="entry name" value="Thioredoxin_domain"/>
</dbReference>
<evidence type="ECO:0000313" key="3">
    <source>
        <dbReference type="EMBL" id="AXH00842.1"/>
    </source>
</evidence>
<feature type="domain" description="Thioredoxin" evidence="2">
    <location>
        <begin position="21"/>
        <end position="168"/>
    </location>
</feature>